<evidence type="ECO:0000313" key="7">
    <source>
        <dbReference type="Proteomes" id="UP000280507"/>
    </source>
</evidence>
<evidence type="ECO:0000259" key="5">
    <source>
        <dbReference type="PROSITE" id="PS50931"/>
    </source>
</evidence>
<dbReference type="PROSITE" id="PS50931">
    <property type="entry name" value="HTH_LYSR"/>
    <property type="match status" value="1"/>
</dbReference>
<dbReference type="OrthoDB" id="8850588at2"/>
<dbReference type="InterPro" id="IPR036390">
    <property type="entry name" value="WH_DNA-bd_sf"/>
</dbReference>
<keyword evidence="4" id="KW-0804">Transcription</keyword>
<keyword evidence="7" id="KW-1185">Reference proteome</keyword>
<evidence type="ECO:0000256" key="3">
    <source>
        <dbReference type="ARBA" id="ARBA00023125"/>
    </source>
</evidence>
<dbReference type="PANTHER" id="PTHR30346">
    <property type="entry name" value="TRANSCRIPTIONAL DUAL REGULATOR HCAR-RELATED"/>
    <property type="match status" value="1"/>
</dbReference>
<keyword evidence="3" id="KW-0238">DNA-binding</keyword>
<reference evidence="6 7" key="1">
    <citation type="journal article" date="2012" name="Int. J. Syst. Evol. Microbiol.">
        <title>Marinomonas hwangdonensis sp. nov., isolated from seawater.</title>
        <authorList>
            <person name="Jung Y.T."/>
            <person name="Oh T.K."/>
            <person name="Yoon J.H."/>
        </authorList>
    </citation>
    <scope>NUCLEOTIDE SEQUENCE [LARGE SCALE GENOMIC DNA]</scope>
    <source>
        <strain evidence="6 7">HDW-15</strain>
    </source>
</reference>
<evidence type="ECO:0000256" key="1">
    <source>
        <dbReference type="ARBA" id="ARBA00009437"/>
    </source>
</evidence>
<organism evidence="6 7">
    <name type="scientific">Marinomonas hwangdonensis</name>
    <dbReference type="NCBI Taxonomy" id="1053647"/>
    <lineage>
        <taxon>Bacteria</taxon>
        <taxon>Pseudomonadati</taxon>
        <taxon>Pseudomonadota</taxon>
        <taxon>Gammaproteobacteria</taxon>
        <taxon>Oceanospirillales</taxon>
        <taxon>Oceanospirillaceae</taxon>
        <taxon>Marinomonas</taxon>
    </lineage>
</organism>
<dbReference type="GO" id="GO:0003700">
    <property type="term" value="F:DNA-binding transcription factor activity"/>
    <property type="evidence" value="ECO:0007669"/>
    <property type="project" value="InterPro"/>
</dbReference>
<accession>A0A3M8PU47</accession>
<dbReference type="InterPro" id="IPR000847">
    <property type="entry name" value="LysR_HTH_N"/>
</dbReference>
<dbReference type="GO" id="GO:0003677">
    <property type="term" value="F:DNA binding"/>
    <property type="evidence" value="ECO:0007669"/>
    <property type="project" value="UniProtKB-KW"/>
</dbReference>
<dbReference type="InterPro" id="IPR005119">
    <property type="entry name" value="LysR_subst-bd"/>
</dbReference>
<dbReference type="PRINTS" id="PR00039">
    <property type="entry name" value="HTHLYSR"/>
</dbReference>
<comment type="similarity">
    <text evidence="1">Belongs to the LysR transcriptional regulatory family.</text>
</comment>
<gene>
    <name evidence="6" type="ORF">EBI00_15650</name>
</gene>
<dbReference type="AlphaFoldDB" id="A0A3M8PU47"/>
<evidence type="ECO:0000256" key="2">
    <source>
        <dbReference type="ARBA" id="ARBA00023015"/>
    </source>
</evidence>
<dbReference type="PANTHER" id="PTHR30346:SF17">
    <property type="entry name" value="LYSR FAMILY TRANSCRIPTIONAL REGULATOR"/>
    <property type="match status" value="1"/>
</dbReference>
<feature type="domain" description="HTH lysR-type" evidence="5">
    <location>
        <begin position="1"/>
        <end position="58"/>
    </location>
</feature>
<dbReference type="SUPFAM" id="SSF53850">
    <property type="entry name" value="Periplasmic binding protein-like II"/>
    <property type="match status" value="1"/>
</dbReference>
<comment type="caution">
    <text evidence="6">The sequence shown here is derived from an EMBL/GenBank/DDBJ whole genome shotgun (WGS) entry which is preliminary data.</text>
</comment>
<dbReference type="Gene3D" id="1.10.10.10">
    <property type="entry name" value="Winged helix-like DNA-binding domain superfamily/Winged helix DNA-binding domain"/>
    <property type="match status" value="1"/>
</dbReference>
<dbReference type="Proteomes" id="UP000280507">
    <property type="component" value="Unassembled WGS sequence"/>
</dbReference>
<dbReference type="Gene3D" id="3.40.190.10">
    <property type="entry name" value="Periplasmic binding protein-like II"/>
    <property type="match status" value="2"/>
</dbReference>
<dbReference type="GO" id="GO:0032993">
    <property type="term" value="C:protein-DNA complex"/>
    <property type="evidence" value="ECO:0007669"/>
    <property type="project" value="TreeGrafter"/>
</dbReference>
<dbReference type="Pfam" id="PF03466">
    <property type="entry name" value="LysR_substrate"/>
    <property type="match status" value="1"/>
</dbReference>
<evidence type="ECO:0000313" key="6">
    <source>
        <dbReference type="EMBL" id="RNF47325.1"/>
    </source>
</evidence>
<dbReference type="SUPFAM" id="SSF46785">
    <property type="entry name" value="Winged helix' DNA-binding domain"/>
    <property type="match status" value="1"/>
</dbReference>
<dbReference type="Pfam" id="PF00126">
    <property type="entry name" value="HTH_1"/>
    <property type="match status" value="1"/>
</dbReference>
<proteinExistence type="inferred from homology"/>
<evidence type="ECO:0000256" key="4">
    <source>
        <dbReference type="ARBA" id="ARBA00023163"/>
    </source>
</evidence>
<dbReference type="FunFam" id="1.10.10.10:FF:000001">
    <property type="entry name" value="LysR family transcriptional regulator"/>
    <property type="match status" value="1"/>
</dbReference>
<protein>
    <submittedName>
        <fullName evidence="6">LysR family transcriptional regulator</fullName>
    </submittedName>
</protein>
<keyword evidence="2" id="KW-0805">Transcription regulation</keyword>
<name>A0A3M8PU47_9GAMM</name>
<dbReference type="EMBL" id="RIZG01000016">
    <property type="protein sequence ID" value="RNF47325.1"/>
    <property type="molecule type" value="Genomic_DNA"/>
</dbReference>
<dbReference type="CDD" id="cd08445">
    <property type="entry name" value="PBP2_BenM_CatM_CatR"/>
    <property type="match status" value="1"/>
</dbReference>
<dbReference type="InterPro" id="IPR036388">
    <property type="entry name" value="WH-like_DNA-bd_sf"/>
</dbReference>
<sequence>MELRHLRYFCAVAVEKNLTRAAEKLFIAQPPLTRQIKQLEEELGVQLFERHSRGLTLTPAGEYFWEQAKQMLAKADTVVENTRRIAENQKTVFSIGFVPSVFYGQLPSLVRDLRQQTKADILLHDLKTGEQIEALKTGKIDIGFGRLTIPDEQVEQTILFNEPLLVALHIGHSLLKKGEPTLEELAKIPMILYPANQSATPTFADICLSLFTSRGLATKVTQQVNDLQTALGLVASEMGFALVSEQVKHFGRDDLVFIPLRDKSITSPVIFSRRKEPMDAITALAVEILKSLVENRQSDQYR</sequence>
<dbReference type="RefSeq" id="WP_123096868.1">
    <property type="nucleotide sequence ID" value="NZ_RIZG01000016.1"/>
</dbReference>